<reference evidence="1 2" key="1">
    <citation type="submission" date="2010-04" db="EMBL/GenBank/DDBJ databases">
        <authorList>
            <person name="Qin X."/>
            <person name="Bachman B."/>
            <person name="Battles P."/>
            <person name="Bell A."/>
            <person name="Bess C."/>
            <person name="Bickham C."/>
            <person name="Chaboub L."/>
            <person name="Chen D."/>
            <person name="Coyle M."/>
            <person name="Deiros D.R."/>
            <person name="Dinh H."/>
            <person name="Forbes L."/>
            <person name="Fowler G."/>
            <person name="Francisco L."/>
            <person name="Fu Q."/>
            <person name="Gubbala S."/>
            <person name="Hale W."/>
            <person name="Han Y."/>
            <person name="Hemphill L."/>
            <person name="Highlander S.K."/>
            <person name="Hirani K."/>
            <person name="Hogues M."/>
            <person name="Jackson L."/>
            <person name="Jakkamsetti A."/>
            <person name="Javaid M."/>
            <person name="Jiang H."/>
            <person name="Korchina V."/>
            <person name="Kovar C."/>
            <person name="Lara F."/>
            <person name="Lee S."/>
            <person name="Mata R."/>
            <person name="Mathew T."/>
            <person name="Moen C."/>
            <person name="Morales K."/>
            <person name="Munidasa M."/>
            <person name="Nazareth L."/>
            <person name="Ngo R."/>
            <person name="Nguyen L."/>
            <person name="Okwuonu G."/>
            <person name="Ongeri F."/>
            <person name="Patil S."/>
            <person name="Petrosino J."/>
            <person name="Pham C."/>
            <person name="Pham P."/>
            <person name="Pu L.-L."/>
            <person name="Puazo M."/>
            <person name="Raj R."/>
            <person name="Reid J."/>
            <person name="Rouhana J."/>
            <person name="Saada N."/>
            <person name="Shang Y."/>
            <person name="Simmons D."/>
            <person name="Thornton R."/>
            <person name="Warren J."/>
            <person name="Weissenberger G."/>
            <person name="Zhang J."/>
            <person name="Zhang L."/>
            <person name="Zhou C."/>
            <person name="Zhu D."/>
            <person name="Muzny D."/>
            <person name="Worley K."/>
            <person name="Gibbs R."/>
        </authorList>
    </citation>
    <scope>NUCLEOTIDE SEQUENCE [LARGE SCALE GENOMIC DNA]</scope>
    <source>
        <strain evidence="1 2">ATCC 49957</strain>
    </source>
</reference>
<name>D5RJ56_9PROT</name>
<accession>D5RJ56</accession>
<dbReference type="RefSeq" id="WP_007004175.1">
    <property type="nucleotide sequence ID" value="NZ_GG770778.1"/>
</dbReference>
<feature type="non-terminal residue" evidence="1">
    <location>
        <position position="114"/>
    </location>
</feature>
<keyword evidence="2" id="KW-1185">Reference proteome</keyword>
<dbReference type="HOGENOM" id="CLU_2167613_0_0_5"/>
<evidence type="ECO:0000313" key="1">
    <source>
        <dbReference type="EMBL" id="EFH12661.1"/>
    </source>
</evidence>
<dbReference type="AlphaFoldDB" id="D5RJ56"/>
<evidence type="ECO:0000313" key="2">
    <source>
        <dbReference type="Proteomes" id="UP000005324"/>
    </source>
</evidence>
<organism evidence="1 2">
    <name type="scientific">Pseudoroseomonas cervicalis ATCC 49957</name>
    <dbReference type="NCBI Taxonomy" id="525371"/>
    <lineage>
        <taxon>Bacteria</taxon>
        <taxon>Pseudomonadati</taxon>
        <taxon>Pseudomonadota</taxon>
        <taxon>Alphaproteobacteria</taxon>
        <taxon>Acetobacterales</taxon>
        <taxon>Roseomonadaceae</taxon>
        <taxon>Roseomonas</taxon>
    </lineage>
</organism>
<proteinExistence type="predicted"/>
<dbReference type="Pfam" id="PF20135">
    <property type="entry name" value="DUF6525"/>
    <property type="match status" value="1"/>
</dbReference>
<dbReference type="EMBL" id="ADVL01000184">
    <property type="protein sequence ID" value="EFH12661.1"/>
    <property type="molecule type" value="Genomic_DNA"/>
</dbReference>
<gene>
    <name evidence="1" type="ORF">HMPREF0731_1116</name>
</gene>
<sequence length="114" mass="13113">MAGNDTTLREAHWQRWPGDEWACFDALPQAVRRRLQQHAYDPWAVNALKLWQLFRRQTGSSARAERRMLRHLDQCEALERALFARAYAGRHRQALPHDAAGATVLRDGGAPGRR</sequence>
<comment type="caution">
    <text evidence="1">The sequence shown here is derived from an EMBL/GenBank/DDBJ whole genome shotgun (WGS) entry which is preliminary data.</text>
</comment>
<dbReference type="InterPro" id="IPR045386">
    <property type="entry name" value="DUF6525"/>
</dbReference>
<protein>
    <submittedName>
        <fullName evidence="1">Uncharacterized protein</fullName>
    </submittedName>
</protein>
<dbReference type="Proteomes" id="UP000005324">
    <property type="component" value="Unassembled WGS sequence"/>
</dbReference>